<keyword evidence="4" id="KW-0238">DNA-binding</keyword>
<dbReference type="InterPro" id="IPR014284">
    <property type="entry name" value="RNA_pol_sigma-70_dom"/>
</dbReference>
<dbReference type="InterPro" id="IPR013325">
    <property type="entry name" value="RNA_pol_sigma_r2"/>
</dbReference>
<keyword evidence="9" id="KW-1185">Reference proteome</keyword>
<evidence type="ECO:0000256" key="2">
    <source>
        <dbReference type="ARBA" id="ARBA00023015"/>
    </source>
</evidence>
<comment type="similarity">
    <text evidence="1">Belongs to the sigma-70 factor family. ECF subfamily.</text>
</comment>
<dbReference type="InterPro" id="IPR013324">
    <property type="entry name" value="RNA_pol_sigma_r3/r4-like"/>
</dbReference>
<dbReference type="InterPro" id="IPR036388">
    <property type="entry name" value="WH-like_DNA-bd_sf"/>
</dbReference>
<keyword evidence="3" id="KW-0731">Sigma factor</keyword>
<comment type="caution">
    <text evidence="8">The sequence shown here is derived from an EMBL/GenBank/DDBJ whole genome shotgun (WGS) entry which is preliminary data.</text>
</comment>
<dbReference type="InterPro" id="IPR013249">
    <property type="entry name" value="RNA_pol_sigma70_r4_t2"/>
</dbReference>
<gene>
    <name evidence="8" type="ORF">ACIGXA_06525</name>
</gene>
<reference evidence="8 9" key="1">
    <citation type="submission" date="2024-10" db="EMBL/GenBank/DDBJ databases">
        <title>The Natural Products Discovery Center: Release of the First 8490 Sequenced Strains for Exploring Actinobacteria Biosynthetic Diversity.</title>
        <authorList>
            <person name="Kalkreuter E."/>
            <person name="Kautsar S.A."/>
            <person name="Yang D."/>
            <person name="Bader C.D."/>
            <person name="Teijaro C.N."/>
            <person name="Fluegel L."/>
            <person name="Davis C.M."/>
            <person name="Simpson J.R."/>
            <person name="Lauterbach L."/>
            <person name="Steele A.D."/>
            <person name="Gui C."/>
            <person name="Meng S."/>
            <person name="Li G."/>
            <person name="Viehrig K."/>
            <person name="Ye F."/>
            <person name="Su P."/>
            <person name="Kiefer A.F."/>
            <person name="Nichols A."/>
            <person name="Cepeda A.J."/>
            <person name="Yan W."/>
            <person name="Fan B."/>
            <person name="Jiang Y."/>
            <person name="Adhikari A."/>
            <person name="Zheng C.-J."/>
            <person name="Schuster L."/>
            <person name="Cowan T.M."/>
            <person name="Smanski M.J."/>
            <person name="Chevrette M.G."/>
            <person name="De Carvalho L.P.S."/>
            <person name="Shen B."/>
        </authorList>
    </citation>
    <scope>NUCLEOTIDE SEQUENCE [LARGE SCALE GENOMIC DNA]</scope>
    <source>
        <strain evidence="8 9">NPDC053399</strain>
    </source>
</reference>
<accession>A0ABW8C161</accession>
<evidence type="ECO:0000313" key="9">
    <source>
        <dbReference type="Proteomes" id="UP001614394"/>
    </source>
</evidence>
<dbReference type="PANTHER" id="PTHR43133:SF52">
    <property type="entry name" value="ECF RNA POLYMERASE SIGMA FACTOR SIGL"/>
    <property type="match status" value="1"/>
</dbReference>
<proteinExistence type="inferred from homology"/>
<keyword evidence="2" id="KW-0805">Transcription regulation</keyword>
<dbReference type="PANTHER" id="PTHR43133">
    <property type="entry name" value="RNA POLYMERASE ECF-TYPE SIGMA FACTO"/>
    <property type="match status" value="1"/>
</dbReference>
<evidence type="ECO:0000256" key="5">
    <source>
        <dbReference type="ARBA" id="ARBA00023163"/>
    </source>
</evidence>
<dbReference type="InterPro" id="IPR007627">
    <property type="entry name" value="RNA_pol_sigma70_r2"/>
</dbReference>
<evidence type="ECO:0000256" key="3">
    <source>
        <dbReference type="ARBA" id="ARBA00023082"/>
    </source>
</evidence>
<dbReference type="EMBL" id="JBITYG010000002">
    <property type="protein sequence ID" value="MFI9100160.1"/>
    <property type="molecule type" value="Genomic_DNA"/>
</dbReference>
<dbReference type="Pfam" id="PF04542">
    <property type="entry name" value="Sigma70_r2"/>
    <property type="match status" value="1"/>
</dbReference>
<organism evidence="8 9">
    <name type="scientific">Streptomyces fildesensis</name>
    <dbReference type="NCBI Taxonomy" id="375757"/>
    <lineage>
        <taxon>Bacteria</taxon>
        <taxon>Bacillati</taxon>
        <taxon>Actinomycetota</taxon>
        <taxon>Actinomycetes</taxon>
        <taxon>Kitasatosporales</taxon>
        <taxon>Streptomycetaceae</taxon>
        <taxon>Streptomyces</taxon>
    </lineage>
</organism>
<dbReference type="CDD" id="cd06171">
    <property type="entry name" value="Sigma70_r4"/>
    <property type="match status" value="1"/>
</dbReference>
<evidence type="ECO:0000256" key="4">
    <source>
        <dbReference type="ARBA" id="ARBA00023125"/>
    </source>
</evidence>
<evidence type="ECO:0000259" key="7">
    <source>
        <dbReference type="Pfam" id="PF08281"/>
    </source>
</evidence>
<protein>
    <submittedName>
        <fullName evidence="8">Sigma-70 family RNA polymerase sigma factor</fullName>
    </submittedName>
</protein>
<dbReference type="SUPFAM" id="SSF88946">
    <property type="entry name" value="Sigma2 domain of RNA polymerase sigma factors"/>
    <property type="match status" value="1"/>
</dbReference>
<dbReference type="Gene3D" id="1.10.10.10">
    <property type="entry name" value="Winged helix-like DNA-binding domain superfamily/Winged helix DNA-binding domain"/>
    <property type="match status" value="1"/>
</dbReference>
<sequence length="186" mass="20502">MSSAALSAPRYATRETDERFTALIGPHRQPLLRYVRSLLPSDPQRAEDAVQETLLRAWLASPTGSGPRRADGFQPGLPWLCTVARNVVIDWSRRDGVRPALPTAYLPETAAVADDQARVVDRTHLVELLAPLSRPHREVLVYTYLLGCSGPDTALALGIPTGTVKSRLHHAMRDLRRSAAYSRECA</sequence>
<dbReference type="NCBIfam" id="TIGR02937">
    <property type="entry name" value="sigma70-ECF"/>
    <property type="match status" value="1"/>
</dbReference>
<dbReference type="Proteomes" id="UP001614394">
    <property type="component" value="Unassembled WGS sequence"/>
</dbReference>
<dbReference type="RefSeq" id="WP_399645087.1">
    <property type="nucleotide sequence ID" value="NZ_JBITYG010000002.1"/>
</dbReference>
<name>A0ABW8C161_9ACTN</name>
<feature type="domain" description="RNA polymerase sigma-70 region 2" evidence="6">
    <location>
        <begin position="23"/>
        <end position="95"/>
    </location>
</feature>
<evidence type="ECO:0000259" key="6">
    <source>
        <dbReference type="Pfam" id="PF04542"/>
    </source>
</evidence>
<dbReference type="InterPro" id="IPR039425">
    <property type="entry name" value="RNA_pol_sigma-70-like"/>
</dbReference>
<dbReference type="Pfam" id="PF08281">
    <property type="entry name" value="Sigma70_r4_2"/>
    <property type="match status" value="1"/>
</dbReference>
<dbReference type="SUPFAM" id="SSF88659">
    <property type="entry name" value="Sigma3 and sigma4 domains of RNA polymerase sigma factors"/>
    <property type="match status" value="1"/>
</dbReference>
<keyword evidence="5" id="KW-0804">Transcription</keyword>
<evidence type="ECO:0000313" key="8">
    <source>
        <dbReference type="EMBL" id="MFI9100160.1"/>
    </source>
</evidence>
<dbReference type="Gene3D" id="1.10.1740.10">
    <property type="match status" value="1"/>
</dbReference>
<feature type="domain" description="RNA polymerase sigma factor 70 region 4 type 2" evidence="7">
    <location>
        <begin position="126"/>
        <end position="175"/>
    </location>
</feature>
<evidence type="ECO:0000256" key="1">
    <source>
        <dbReference type="ARBA" id="ARBA00010641"/>
    </source>
</evidence>